<organism evidence="9 10">
    <name type="scientific">Candidatus Onthousia faecipullorum</name>
    <dbReference type="NCBI Taxonomy" id="2840887"/>
    <lineage>
        <taxon>Bacteria</taxon>
        <taxon>Bacillati</taxon>
        <taxon>Bacillota</taxon>
        <taxon>Bacilli</taxon>
        <taxon>Candidatus Onthousia</taxon>
    </lineage>
</organism>
<protein>
    <submittedName>
        <fullName evidence="9">DedA family protein</fullName>
    </submittedName>
</protein>
<evidence type="ECO:0000256" key="3">
    <source>
        <dbReference type="ARBA" id="ARBA00022475"/>
    </source>
</evidence>
<dbReference type="PANTHER" id="PTHR42709">
    <property type="entry name" value="ALKALINE PHOSPHATASE LIKE PROTEIN"/>
    <property type="match status" value="1"/>
</dbReference>
<dbReference type="InterPro" id="IPR032816">
    <property type="entry name" value="VTT_dom"/>
</dbReference>
<feature type="transmembrane region" description="Helical" evidence="7">
    <location>
        <begin position="136"/>
        <end position="154"/>
    </location>
</feature>
<dbReference type="Pfam" id="PF09335">
    <property type="entry name" value="VTT_dom"/>
    <property type="match status" value="1"/>
</dbReference>
<dbReference type="EMBL" id="DVKQ01000013">
    <property type="protein sequence ID" value="HIT37129.1"/>
    <property type="molecule type" value="Genomic_DNA"/>
</dbReference>
<evidence type="ECO:0000256" key="4">
    <source>
        <dbReference type="ARBA" id="ARBA00022692"/>
    </source>
</evidence>
<evidence type="ECO:0000256" key="7">
    <source>
        <dbReference type="SAM" id="Phobius"/>
    </source>
</evidence>
<proteinExistence type="inferred from homology"/>
<evidence type="ECO:0000313" key="9">
    <source>
        <dbReference type="EMBL" id="HIT37129.1"/>
    </source>
</evidence>
<evidence type="ECO:0000313" key="10">
    <source>
        <dbReference type="Proteomes" id="UP000886833"/>
    </source>
</evidence>
<dbReference type="PANTHER" id="PTHR42709:SF6">
    <property type="entry name" value="UNDECAPRENYL PHOSPHATE TRANSPORTER A"/>
    <property type="match status" value="1"/>
</dbReference>
<feature type="domain" description="VTT" evidence="8">
    <location>
        <begin position="30"/>
        <end position="156"/>
    </location>
</feature>
<sequence length="198" mass="22355">MDSYITSLMTNLGYFGMFLGMVLEAVIIIIPSELILATAGILAGRGIFSFSMALLIGVLGSVFCAIIIYAFGYFGGRPFIKTYGKFFFMKEEDIDKCDKWFNKYGLISAFIGRNFPIIRTLISLPMGVSKVPFLKFVIYTTLGSIPWTFAFVYVGYALGNNWIILDNFVKKLKVPIYILLGALLITYIYKKVKERKTK</sequence>
<name>A0A9D1GBH3_9FIRM</name>
<evidence type="ECO:0000256" key="2">
    <source>
        <dbReference type="ARBA" id="ARBA00010792"/>
    </source>
</evidence>
<dbReference type="GO" id="GO:0005886">
    <property type="term" value="C:plasma membrane"/>
    <property type="evidence" value="ECO:0007669"/>
    <property type="project" value="UniProtKB-SubCell"/>
</dbReference>
<reference evidence="9" key="1">
    <citation type="submission" date="2020-10" db="EMBL/GenBank/DDBJ databases">
        <authorList>
            <person name="Gilroy R."/>
        </authorList>
    </citation>
    <scope>NUCLEOTIDE SEQUENCE</scope>
    <source>
        <strain evidence="9">CHK195-26880</strain>
    </source>
</reference>
<keyword evidence="6 7" id="KW-0472">Membrane</keyword>
<dbReference type="Proteomes" id="UP000886833">
    <property type="component" value="Unassembled WGS sequence"/>
</dbReference>
<evidence type="ECO:0000256" key="5">
    <source>
        <dbReference type="ARBA" id="ARBA00022989"/>
    </source>
</evidence>
<gene>
    <name evidence="9" type="ORF">IAB59_01450</name>
</gene>
<evidence type="ECO:0000259" key="8">
    <source>
        <dbReference type="Pfam" id="PF09335"/>
    </source>
</evidence>
<keyword evidence="3" id="KW-1003">Cell membrane</keyword>
<comment type="caution">
    <text evidence="9">The sequence shown here is derived from an EMBL/GenBank/DDBJ whole genome shotgun (WGS) entry which is preliminary data.</text>
</comment>
<keyword evidence="5 7" id="KW-1133">Transmembrane helix</keyword>
<keyword evidence="4 7" id="KW-0812">Transmembrane</keyword>
<feature type="transmembrane region" description="Helical" evidence="7">
    <location>
        <begin position="47"/>
        <end position="71"/>
    </location>
</feature>
<reference evidence="9" key="2">
    <citation type="journal article" date="2021" name="PeerJ">
        <title>Extensive microbial diversity within the chicken gut microbiome revealed by metagenomics and culture.</title>
        <authorList>
            <person name="Gilroy R."/>
            <person name="Ravi A."/>
            <person name="Getino M."/>
            <person name="Pursley I."/>
            <person name="Horton D.L."/>
            <person name="Alikhan N.F."/>
            <person name="Baker D."/>
            <person name="Gharbi K."/>
            <person name="Hall N."/>
            <person name="Watson M."/>
            <person name="Adriaenssens E.M."/>
            <person name="Foster-Nyarko E."/>
            <person name="Jarju S."/>
            <person name="Secka A."/>
            <person name="Antonio M."/>
            <person name="Oren A."/>
            <person name="Chaudhuri R.R."/>
            <person name="La Ragione R."/>
            <person name="Hildebrand F."/>
            <person name="Pallen M.J."/>
        </authorList>
    </citation>
    <scope>NUCLEOTIDE SEQUENCE</scope>
    <source>
        <strain evidence="9">CHK195-26880</strain>
    </source>
</reference>
<dbReference type="AlphaFoldDB" id="A0A9D1GBH3"/>
<comment type="subcellular location">
    <subcellularLocation>
        <location evidence="1">Cell membrane</location>
        <topology evidence="1">Multi-pass membrane protein</topology>
    </subcellularLocation>
</comment>
<feature type="transmembrane region" description="Helical" evidence="7">
    <location>
        <begin position="174"/>
        <end position="189"/>
    </location>
</feature>
<comment type="similarity">
    <text evidence="2">Belongs to the DedA family.</text>
</comment>
<feature type="transmembrane region" description="Helical" evidence="7">
    <location>
        <begin position="12"/>
        <end position="41"/>
    </location>
</feature>
<accession>A0A9D1GBH3</accession>
<evidence type="ECO:0000256" key="6">
    <source>
        <dbReference type="ARBA" id="ARBA00023136"/>
    </source>
</evidence>
<dbReference type="InterPro" id="IPR051311">
    <property type="entry name" value="DedA_domain"/>
</dbReference>
<evidence type="ECO:0000256" key="1">
    <source>
        <dbReference type="ARBA" id="ARBA00004651"/>
    </source>
</evidence>